<comment type="caution">
    <text evidence="2">The sequence shown here is derived from an EMBL/GenBank/DDBJ whole genome shotgun (WGS) entry which is preliminary data.</text>
</comment>
<feature type="signal peptide" evidence="1">
    <location>
        <begin position="1"/>
        <end position="21"/>
    </location>
</feature>
<protein>
    <recommendedName>
        <fullName evidence="4">DUF732 domain-containing protein</fullName>
    </recommendedName>
</protein>
<reference evidence="2 3" key="1">
    <citation type="submission" date="2024-10" db="EMBL/GenBank/DDBJ databases">
        <title>The Natural Products Discovery Center: Release of the First 8490 Sequenced Strains for Exploring Actinobacteria Biosynthetic Diversity.</title>
        <authorList>
            <person name="Kalkreuter E."/>
            <person name="Kautsar S.A."/>
            <person name="Yang D."/>
            <person name="Bader C.D."/>
            <person name="Teijaro C.N."/>
            <person name="Fluegel L."/>
            <person name="Davis C.M."/>
            <person name="Simpson J.R."/>
            <person name="Lauterbach L."/>
            <person name="Steele A.D."/>
            <person name="Gui C."/>
            <person name="Meng S."/>
            <person name="Li G."/>
            <person name="Viehrig K."/>
            <person name="Ye F."/>
            <person name="Su P."/>
            <person name="Kiefer A.F."/>
            <person name="Nichols A."/>
            <person name="Cepeda A.J."/>
            <person name="Yan W."/>
            <person name="Fan B."/>
            <person name="Jiang Y."/>
            <person name="Adhikari A."/>
            <person name="Zheng C.-J."/>
            <person name="Schuster L."/>
            <person name="Cowan T.M."/>
            <person name="Smanski M.J."/>
            <person name="Chevrette M.G."/>
            <person name="De Carvalho L.P.S."/>
            <person name="Shen B."/>
        </authorList>
    </citation>
    <scope>NUCLEOTIDE SEQUENCE [LARGE SCALE GENOMIC DNA]</scope>
    <source>
        <strain evidence="2 3">NPDC004045</strain>
    </source>
</reference>
<keyword evidence="3" id="KW-1185">Reference proteome</keyword>
<evidence type="ECO:0000313" key="2">
    <source>
        <dbReference type="EMBL" id="MFF0542142.1"/>
    </source>
</evidence>
<accession>A0ABW6PIC6</accession>
<gene>
    <name evidence="2" type="ORF">ACFYTF_04840</name>
</gene>
<evidence type="ECO:0000256" key="1">
    <source>
        <dbReference type="SAM" id="SignalP"/>
    </source>
</evidence>
<evidence type="ECO:0000313" key="3">
    <source>
        <dbReference type="Proteomes" id="UP001601444"/>
    </source>
</evidence>
<sequence length="124" mass="12541">MSRTSAAIVAGAAAFALFVAGCGDDSSNSAAPTTTSTAPEVKVDATQAGVFVVNYRNAFPKLAEGLDDRAVSKVLTTTCGEIKAGKSQDEVVKSIVTVAKNGSAAPTNDEALAVYQVAKLMCPA</sequence>
<feature type="chain" id="PRO_5046952617" description="DUF732 domain-containing protein" evidence="1">
    <location>
        <begin position="22"/>
        <end position="124"/>
    </location>
</feature>
<evidence type="ECO:0008006" key="4">
    <source>
        <dbReference type="Google" id="ProtNLM"/>
    </source>
</evidence>
<keyword evidence="1" id="KW-0732">Signal</keyword>
<dbReference type="Proteomes" id="UP001601444">
    <property type="component" value="Unassembled WGS sequence"/>
</dbReference>
<proteinExistence type="predicted"/>
<dbReference type="PROSITE" id="PS51257">
    <property type="entry name" value="PROKAR_LIPOPROTEIN"/>
    <property type="match status" value="1"/>
</dbReference>
<organism evidence="2 3">
    <name type="scientific">Nocardia thailandica</name>
    <dbReference type="NCBI Taxonomy" id="257275"/>
    <lineage>
        <taxon>Bacteria</taxon>
        <taxon>Bacillati</taxon>
        <taxon>Actinomycetota</taxon>
        <taxon>Actinomycetes</taxon>
        <taxon>Mycobacteriales</taxon>
        <taxon>Nocardiaceae</taxon>
        <taxon>Nocardia</taxon>
    </lineage>
</organism>
<dbReference type="EMBL" id="JBIAMX010000002">
    <property type="protein sequence ID" value="MFF0542142.1"/>
    <property type="molecule type" value="Genomic_DNA"/>
</dbReference>
<name>A0ABW6PIC6_9NOCA</name>
<dbReference type="RefSeq" id="WP_043649552.1">
    <property type="nucleotide sequence ID" value="NZ_JBIAMX010000002.1"/>
</dbReference>